<dbReference type="InterPro" id="IPR013587">
    <property type="entry name" value="Nitrate/nitrite_sensing"/>
</dbReference>
<dbReference type="CDD" id="cd06225">
    <property type="entry name" value="HAMP"/>
    <property type="match status" value="1"/>
</dbReference>
<feature type="domain" description="Methyl-accepting transducer" evidence="9">
    <location>
        <begin position="416"/>
        <end position="652"/>
    </location>
</feature>
<dbReference type="GO" id="GO:0005886">
    <property type="term" value="C:plasma membrane"/>
    <property type="evidence" value="ECO:0007669"/>
    <property type="project" value="UniProtKB-SubCell"/>
</dbReference>
<evidence type="ECO:0000313" key="12">
    <source>
        <dbReference type="Proteomes" id="UP000180098"/>
    </source>
</evidence>
<name>A0A1S2LLI2_9BACI</name>
<keyword evidence="4 6" id="KW-0807">Transducer</keyword>
<keyword evidence="2" id="KW-1003">Cell membrane</keyword>
<dbReference type="Proteomes" id="UP000180098">
    <property type="component" value="Unassembled WGS sequence"/>
</dbReference>
<dbReference type="SMART" id="SM00283">
    <property type="entry name" value="MA"/>
    <property type="match status" value="1"/>
</dbReference>
<evidence type="ECO:0000259" key="9">
    <source>
        <dbReference type="PROSITE" id="PS50111"/>
    </source>
</evidence>
<sequence length="704" mass="78513">MKSSIKPVKYVLNKLTFFQKFISIFIIIFIPISIITFLYIDGMMEDIRVSESERNGLVYIEEIRSIVQYTQQHRGLSSGYLSGDEAVAGAINERQEDINQLYNNIEHLINDDNDRYSIREDFQYVKDQWNSITTNLFSYIAPEAIELHNNLMIDIFDFAATIAGESSLFLDYDLVNYHMVVLVVDRLPLITELMGQSRAVGTGIATRGNINDEENFQLSQLKQSLENQVHNVERSIEAIYREDNSLYQLLSEQSSVAIENVNILIEKLETEFLNSNSIAINPNDYFDFTTDAIDGYYEFLQLNAQLLDERLVERISDLKSSRNTITVILAITMILLAYIFIAFYTAIKDNIIEVEQASSRIAEGDLTQSVKIMTRDEMKDISNSLNHMTLSIKNLVQSNQSVAHELTASSQELSMVTEDTAKASEQITYSIEGITRVIEDQLIAAQEIDQSINELASGLNVVIETSNDVVQSSHNTSEEAQNGSQLVTNTINQMNTISQSIDTSFAVIEELDKKSKSIGEIIDVITGIAEQTNLLALNAAIEAARAGENGKGFSVVADEVRKLAEESARSSKNIYQLIQEVQSDTERAKSSMEKVLADAKEGINVVNMTGEGFEKIVSATSSVEQQVSEVSSLALKMSGSIEKVVANVKETTKSAHQCEENAHKIAASSEEQLASMEEITSSVHTLNERAQDLQDSVDKFKVDA</sequence>
<feature type="transmembrane region" description="Helical" evidence="8">
    <location>
        <begin position="324"/>
        <end position="347"/>
    </location>
</feature>
<evidence type="ECO:0000256" key="1">
    <source>
        <dbReference type="ARBA" id="ARBA00004236"/>
    </source>
</evidence>
<proteinExistence type="inferred from homology"/>
<dbReference type="Pfam" id="PF00015">
    <property type="entry name" value="MCPsignal"/>
    <property type="match status" value="1"/>
</dbReference>
<dbReference type="EMBL" id="MLQQ01000021">
    <property type="protein sequence ID" value="OIJ12295.1"/>
    <property type="molecule type" value="Genomic_DNA"/>
</dbReference>
<evidence type="ECO:0000256" key="3">
    <source>
        <dbReference type="ARBA" id="ARBA00023136"/>
    </source>
</evidence>
<dbReference type="InterPro" id="IPR004089">
    <property type="entry name" value="MCPsignal_dom"/>
</dbReference>
<evidence type="ECO:0000256" key="7">
    <source>
        <dbReference type="SAM" id="Coils"/>
    </source>
</evidence>
<reference evidence="11 12" key="1">
    <citation type="submission" date="2016-10" db="EMBL/GenBank/DDBJ databases">
        <title>Draft genome sequences of four alkaliphilic bacteria belonging to the Anaerobacillus genus.</title>
        <authorList>
            <person name="Bassil N.M."/>
            <person name="Lloyd J.R."/>
        </authorList>
    </citation>
    <scope>NUCLEOTIDE SEQUENCE [LARGE SCALE GENOMIC DNA]</scope>
    <source>
        <strain evidence="11 12">DSM 15340</strain>
    </source>
</reference>
<keyword evidence="8" id="KW-1133">Transmembrane helix</keyword>
<evidence type="ECO:0000256" key="8">
    <source>
        <dbReference type="SAM" id="Phobius"/>
    </source>
</evidence>
<dbReference type="RefSeq" id="WP_071313374.1">
    <property type="nucleotide sequence ID" value="NZ_MLQQ01000021.1"/>
</dbReference>
<dbReference type="CDD" id="cd11386">
    <property type="entry name" value="MCP_signal"/>
    <property type="match status" value="1"/>
</dbReference>
<dbReference type="SMART" id="SM00304">
    <property type="entry name" value="HAMP"/>
    <property type="match status" value="1"/>
</dbReference>
<evidence type="ECO:0008006" key="13">
    <source>
        <dbReference type="Google" id="ProtNLM"/>
    </source>
</evidence>
<keyword evidence="12" id="KW-1185">Reference proteome</keyword>
<dbReference type="Gene3D" id="1.10.287.950">
    <property type="entry name" value="Methyl-accepting chemotaxis protein"/>
    <property type="match status" value="1"/>
</dbReference>
<dbReference type="Pfam" id="PF00672">
    <property type="entry name" value="HAMP"/>
    <property type="match status" value="1"/>
</dbReference>
<evidence type="ECO:0000256" key="6">
    <source>
        <dbReference type="PROSITE-ProRule" id="PRU00284"/>
    </source>
</evidence>
<dbReference type="Gene3D" id="6.10.340.10">
    <property type="match status" value="1"/>
</dbReference>
<dbReference type="AlphaFoldDB" id="A0A1S2LLI2"/>
<evidence type="ECO:0000259" key="10">
    <source>
        <dbReference type="PROSITE" id="PS50885"/>
    </source>
</evidence>
<evidence type="ECO:0000313" key="11">
    <source>
        <dbReference type="EMBL" id="OIJ12295.1"/>
    </source>
</evidence>
<accession>A0A1S2LLI2</accession>
<dbReference type="SUPFAM" id="SSF58104">
    <property type="entry name" value="Methyl-accepting chemotaxis protein (MCP) signaling domain"/>
    <property type="match status" value="1"/>
</dbReference>
<evidence type="ECO:0000256" key="4">
    <source>
        <dbReference type="ARBA" id="ARBA00023224"/>
    </source>
</evidence>
<dbReference type="PANTHER" id="PTHR32089">
    <property type="entry name" value="METHYL-ACCEPTING CHEMOTAXIS PROTEIN MCPB"/>
    <property type="match status" value="1"/>
</dbReference>
<dbReference type="InterPro" id="IPR003660">
    <property type="entry name" value="HAMP_dom"/>
</dbReference>
<comment type="similarity">
    <text evidence="5">Belongs to the methyl-accepting chemotaxis (MCP) protein family.</text>
</comment>
<feature type="transmembrane region" description="Helical" evidence="8">
    <location>
        <begin position="20"/>
        <end position="40"/>
    </location>
</feature>
<evidence type="ECO:0000256" key="5">
    <source>
        <dbReference type="ARBA" id="ARBA00029447"/>
    </source>
</evidence>
<dbReference type="PROSITE" id="PS50885">
    <property type="entry name" value="HAMP"/>
    <property type="match status" value="1"/>
</dbReference>
<dbReference type="PANTHER" id="PTHR32089:SF112">
    <property type="entry name" value="LYSOZYME-LIKE PROTEIN-RELATED"/>
    <property type="match status" value="1"/>
</dbReference>
<comment type="caution">
    <text evidence="11">The sequence shown here is derived from an EMBL/GenBank/DDBJ whole genome shotgun (WGS) entry which is preliminary data.</text>
</comment>
<dbReference type="OrthoDB" id="2489132at2"/>
<feature type="domain" description="HAMP" evidence="10">
    <location>
        <begin position="345"/>
        <end position="397"/>
    </location>
</feature>
<dbReference type="GO" id="GO:0007165">
    <property type="term" value="P:signal transduction"/>
    <property type="evidence" value="ECO:0007669"/>
    <property type="project" value="UniProtKB-KW"/>
</dbReference>
<protein>
    <recommendedName>
        <fullName evidence="13">Methyl-accepting chemotaxis protein</fullName>
    </recommendedName>
</protein>
<keyword evidence="3 8" id="KW-0472">Membrane</keyword>
<comment type="subcellular location">
    <subcellularLocation>
        <location evidence="1">Cell membrane</location>
    </subcellularLocation>
</comment>
<keyword evidence="7" id="KW-0175">Coiled coil</keyword>
<dbReference type="Pfam" id="PF08376">
    <property type="entry name" value="NIT"/>
    <property type="match status" value="1"/>
</dbReference>
<keyword evidence="8" id="KW-0812">Transmembrane</keyword>
<feature type="coiled-coil region" evidence="7">
    <location>
        <begin position="676"/>
        <end position="703"/>
    </location>
</feature>
<organism evidence="11 12">
    <name type="scientific">Anaerobacillus arseniciselenatis</name>
    <dbReference type="NCBI Taxonomy" id="85682"/>
    <lineage>
        <taxon>Bacteria</taxon>
        <taxon>Bacillati</taxon>
        <taxon>Bacillota</taxon>
        <taxon>Bacilli</taxon>
        <taxon>Bacillales</taxon>
        <taxon>Bacillaceae</taxon>
        <taxon>Anaerobacillus</taxon>
    </lineage>
</organism>
<dbReference type="PROSITE" id="PS50111">
    <property type="entry name" value="CHEMOTAXIS_TRANSDUC_2"/>
    <property type="match status" value="1"/>
</dbReference>
<gene>
    <name evidence="11" type="ORF">BKP35_10850</name>
</gene>
<evidence type="ECO:0000256" key="2">
    <source>
        <dbReference type="ARBA" id="ARBA00022475"/>
    </source>
</evidence>